<reference evidence="3 4" key="1">
    <citation type="submission" date="2019-06" db="EMBL/GenBank/DDBJ databases">
        <authorList>
            <person name="De-Chao Zhang Q."/>
        </authorList>
    </citation>
    <scope>NUCLEOTIDE SEQUENCE [LARGE SCALE GENOMIC DNA]</scope>
    <source>
        <strain evidence="3 4">KN1116</strain>
    </source>
</reference>
<protein>
    <submittedName>
        <fullName evidence="3">HEPN domain-containing protein</fullName>
    </submittedName>
</protein>
<comment type="caution">
    <text evidence="3">The sequence shown here is derived from an EMBL/GenBank/DDBJ whole genome shotgun (WGS) entry which is preliminary data.</text>
</comment>
<gene>
    <name evidence="3" type="ORF">FK219_008660</name>
</gene>
<dbReference type="EMBL" id="VIKT02000013">
    <property type="protein sequence ID" value="NHF63309.1"/>
    <property type="molecule type" value="Genomic_DNA"/>
</dbReference>
<dbReference type="InterPro" id="IPR007842">
    <property type="entry name" value="HEPN_dom"/>
</dbReference>
<feature type="compositionally biased region" description="Basic and acidic residues" evidence="1">
    <location>
        <begin position="102"/>
        <end position="114"/>
    </location>
</feature>
<keyword evidence="4" id="KW-1185">Reference proteome</keyword>
<feature type="region of interest" description="Disordered" evidence="1">
    <location>
        <begin position="90"/>
        <end position="126"/>
    </location>
</feature>
<dbReference type="Gene3D" id="1.20.120.330">
    <property type="entry name" value="Nucleotidyltransferases domain 2"/>
    <property type="match status" value="1"/>
</dbReference>
<evidence type="ECO:0000313" key="4">
    <source>
        <dbReference type="Proteomes" id="UP000818266"/>
    </source>
</evidence>
<dbReference type="Proteomes" id="UP000818266">
    <property type="component" value="Unassembled WGS sequence"/>
</dbReference>
<feature type="domain" description="HEPN" evidence="2">
    <location>
        <begin position="54"/>
        <end position="142"/>
    </location>
</feature>
<accession>A0A9E5JPB6</accession>
<evidence type="ECO:0000313" key="3">
    <source>
        <dbReference type="EMBL" id="NHF63309.1"/>
    </source>
</evidence>
<dbReference type="RefSeq" id="WP_152583715.1">
    <property type="nucleotide sequence ID" value="NZ_JAVJPO010000010.1"/>
</dbReference>
<sequence length="153" mass="16590">MTWEQGQATIEQLLHRGELETVTAQPEFAERSSELCETHIVAARMIVGEDPVGALALAYDAARKVFTSLLLAQGIRPTRSGGHIAVTEAASAQLDPPNRIGRQVDRPRRARNDNEYPSVDTPSATADDARDAIAVAQEAVRAARLVLPHLTPF</sequence>
<evidence type="ECO:0000259" key="2">
    <source>
        <dbReference type="Pfam" id="PF05168"/>
    </source>
</evidence>
<evidence type="ECO:0000256" key="1">
    <source>
        <dbReference type="SAM" id="MobiDB-lite"/>
    </source>
</evidence>
<dbReference type="Pfam" id="PF05168">
    <property type="entry name" value="HEPN"/>
    <property type="match status" value="1"/>
</dbReference>
<proteinExistence type="predicted"/>
<name>A0A9E5JPB6_9MICO</name>
<dbReference type="OrthoDB" id="3728235at2"/>
<organism evidence="3 4">
    <name type="scientific">Microcella pacifica</name>
    <dbReference type="NCBI Taxonomy" id="2591847"/>
    <lineage>
        <taxon>Bacteria</taxon>
        <taxon>Bacillati</taxon>
        <taxon>Actinomycetota</taxon>
        <taxon>Actinomycetes</taxon>
        <taxon>Micrococcales</taxon>
        <taxon>Microbacteriaceae</taxon>
        <taxon>Microcella</taxon>
    </lineage>
</organism>
<dbReference type="AlphaFoldDB" id="A0A9E5JPB6"/>
<reference evidence="3 4" key="2">
    <citation type="submission" date="2020-03" db="EMBL/GenBank/DDBJ databases">
        <title>Chryseoglobus sp. isolated from a deep-sea seamount.</title>
        <authorList>
            <person name="Zhang D.-C."/>
        </authorList>
    </citation>
    <scope>NUCLEOTIDE SEQUENCE [LARGE SCALE GENOMIC DNA]</scope>
    <source>
        <strain evidence="3 4">KN1116</strain>
    </source>
</reference>